<proteinExistence type="predicted"/>
<dbReference type="KEGG" id="aswu:HUW51_20260"/>
<feature type="domain" description="HTH araC/xylS-type" evidence="3">
    <location>
        <begin position="301"/>
        <end position="402"/>
    </location>
</feature>
<dbReference type="InterPro" id="IPR018060">
    <property type="entry name" value="HTH_AraC"/>
</dbReference>
<evidence type="ECO:0000313" key="4">
    <source>
        <dbReference type="EMBL" id="QNF34939.1"/>
    </source>
</evidence>
<feature type="transmembrane region" description="Helical" evidence="2">
    <location>
        <begin position="214"/>
        <end position="233"/>
    </location>
</feature>
<dbReference type="GO" id="GO:0003700">
    <property type="term" value="F:DNA-binding transcription factor activity"/>
    <property type="evidence" value="ECO:0007669"/>
    <property type="project" value="InterPro"/>
</dbReference>
<sequence length="402" mass="46757">MNLITLLQIILAAGALLGLVLAILLFIRKPNQLANRLLSLLILCLALQSFLIAFDTQEFLEQRPQLSRISWLLPMVFGPMLYLFIRKLIARNPRLFPIEIIHFIPVVVALFYLLPYFIQSQEKTIAFLSNLDASRHNDFNLIRQVTLFQVLFYLVYSLKTLAQYDKRIVNTFSNLENKKLIWLKKVVYVLLAIFLAAVLAVTLNNWYLPVLTELYHYYLHFLIVIILVFWIGFKTLYQKQIFLKNKAHATLSQDGETYLNEFEKDLIIPDGPVTEPMGVPGLPKKYRKYTLKPAALQKYYERLNAIMETQKPYRQSNLTIQELADMLQMPRQYLLYLIHEQLGKSFYDFINQYRIAEVQAFLAESKEHSLTKQELAQSAGFTSEAAMEAVFMQLTGKSATEY</sequence>
<dbReference type="Pfam" id="PF12833">
    <property type="entry name" value="HTH_18"/>
    <property type="match status" value="1"/>
</dbReference>
<evidence type="ECO:0000259" key="3">
    <source>
        <dbReference type="PROSITE" id="PS01124"/>
    </source>
</evidence>
<name>A0A7G7GCQ5_9BACT</name>
<accession>A0A7G7GCQ5</accession>
<keyword evidence="5" id="KW-1185">Reference proteome</keyword>
<feature type="transmembrane region" description="Helical" evidence="2">
    <location>
        <begin position="141"/>
        <end position="158"/>
    </location>
</feature>
<evidence type="ECO:0000256" key="1">
    <source>
        <dbReference type="ARBA" id="ARBA00023125"/>
    </source>
</evidence>
<dbReference type="RefSeq" id="WP_185271432.1">
    <property type="nucleotide sequence ID" value="NZ_CP055156.1"/>
</dbReference>
<evidence type="ECO:0000313" key="5">
    <source>
        <dbReference type="Proteomes" id="UP000515237"/>
    </source>
</evidence>
<dbReference type="PROSITE" id="PS01124">
    <property type="entry name" value="HTH_ARAC_FAMILY_2"/>
    <property type="match status" value="1"/>
</dbReference>
<keyword evidence="2" id="KW-0812">Transmembrane</keyword>
<feature type="transmembrane region" description="Helical" evidence="2">
    <location>
        <begin position="66"/>
        <end position="84"/>
    </location>
</feature>
<dbReference type="Proteomes" id="UP000515237">
    <property type="component" value="Chromosome"/>
</dbReference>
<organism evidence="4 5">
    <name type="scientific">Adhaeribacter swui</name>
    <dbReference type="NCBI Taxonomy" id="2086471"/>
    <lineage>
        <taxon>Bacteria</taxon>
        <taxon>Pseudomonadati</taxon>
        <taxon>Bacteroidota</taxon>
        <taxon>Cytophagia</taxon>
        <taxon>Cytophagales</taxon>
        <taxon>Hymenobacteraceae</taxon>
        <taxon>Adhaeribacter</taxon>
    </lineage>
</organism>
<keyword evidence="2" id="KW-1133">Transmembrane helix</keyword>
<dbReference type="PANTHER" id="PTHR43280:SF29">
    <property type="entry name" value="ARAC-FAMILY TRANSCRIPTIONAL REGULATOR"/>
    <property type="match status" value="1"/>
</dbReference>
<feature type="transmembrane region" description="Helical" evidence="2">
    <location>
        <begin position="186"/>
        <end position="208"/>
    </location>
</feature>
<reference evidence="4 5" key="1">
    <citation type="journal article" date="2018" name="Int. J. Syst. Evol. Microbiol.">
        <title>Adhaeribacter swui sp. nov., isolated from wet mud.</title>
        <authorList>
            <person name="Kim D.U."/>
            <person name="Kim K.W."/>
            <person name="Kang M.S."/>
            <person name="Kim J.Y."/>
            <person name="Jang J.H."/>
            <person name="Kim M.K."/>
        </authorList>
    </citation>
    <scope>NUCLEOTIDE SEQUENCE [LARGE SCALE GENOMIC DNA]</scope>
    <source>
        <strain evidence="4 5">KCTC 52873</strain>
    </source>
</reference>
<dbReference type="Gene3D" id="1.10.10.60">
    <property type="entry name" value="Homeodomain-like"/>
    <property type="match status" value="2"/>
</dbReference>
<dbReference type="GO" id="GO:0043565">
    <property type="term" value="F:sequence-specific DNA binding"/>
    <property type="evidence" value="ECO:0007669"/>
    <property type="project" value="InterPro"/>
</dbReference>
<evidence type="ECO:0000256" key="2">
    <source>
        <dbReference type="SAM" id="Phobius"/>
    </source>
</evidence>
<dbReference type="PANTHER" id="PTHR43280">
    <property type="entry name" value="ARAC-FAMILY TRANSCRIPTIONAL REGULATOR"/>
    <property type="match status" value="1"/>
</dbReference>
<feature type="transmembrane region" description="Helical" evidence="2">
    <location>
        <begin position="96"/>
        <end position="118"/>
    </location>
</feature>
<gene>
    <name evidence="4" type="ORF">HUW51_20260</name>
</gene>
<feature type="transmembrane region" description="Helical" evidence="2">
    <location>
        <begin position="34"/>
        <end position="54"/>
    </location>
</feature>
<dbReference type="EMBL" id="CP055156">
    <property type="protein sequence ID" value="QNF34939.1"/>
    <property type="molecule type" value="Genomic_DNA"/>
</dbReference>
<keyword evidence="1" id="KW-0238">DNA-binding</keyword>
<keyword evidence="2" id="KW-0472">Membrane</keyword>
<dbReference type="SMART" id="SM00342">
    <property type="entry name" value="HTH_ARAC"/>
    <property type="match status" value="1"/>
</dbReference>
<dbReference type="AlphaFoldDB" id="A0A7G7GCQ5"/>
<feature type="transmembrane region" description="Helical" evidence="2">
    <location>
        <begin position="6"/>
        <end position="27"/>
    </location>
</feature>
<protein>
    <submittedName>
        <fullName evidence="4">AraC family transcriptional regulator</fullName>
    </submittedName>
</protein>